<dbReference type="InterPro" id="IPR013892">
    <property type="entry name" value="Cyt_c_biogenesis_Cmc1-like"/>
</dbReference>
<dbReference type="PROSITE" id="PS51808">
    <property type="entry name" value="CHCH"/>
    <property type="match status" value="1"/>
</dbReference>
<evidence type="ECO:0000256" key="2">
    <source>
        <dbReference type="ARBA" id="ARBA00023157"/>
    </source>
</evidence>
<reference evidence="3 4" key="1">
    <citation type="journal article" date="2019" name="Sci. Rep.">
        <title>Orb-weaving spider Araneus ventricosus genome elucidates the spidroin gene catalogue.</title>
        <authorList>
            <person name="Kono N."/>
            <person name="Nakamura H."/>
            <person name="Ohtoshi R."/>
            <person name="Moran D.A.P."/>
            <person name="Shinohara A."/>
            <person name="Yoshida Y."/>
            <person name="Fujiwara M."/>
            <person name="Mori M."/>
            <person name="Tomita M."/>
            <person name="Arakawa K."/>
        </authorList>
    </citation>
    <scope>NUCLEOTIDE SEQUENCE [LARGE SCALE GENOMIC DNA]</scope>
</reference>
<sequence length="487" mass="55315">MLPPSQSGGPKGLGNPDDKSLRKVELEVLIPMKIREKTKKEKCLEEGQAFTECCKASGFWMFLKCRPQTNALNKCLEKWYNDEEMGKQCTEEYLQERSEYRRTGITAKQRKKESVEIEGAFRGRTRNIKCVFIEVLGDEKLNKTEFSGSGNGTRVKCSVQLKLGSYRVGIKLEVGDPPEEDFVEDSELLVYDTAEYTTMSPTRAVFDRGGSSELIVTFPGSRVPRLPLICVISGDGWPTDKRLAQSEANTLDTCIIPYPNSSVELNIAPSFNGIHTFQKTFPLRFYASPPEMRRYYIAEDGHAVVIVFDRPVNLCNLDKCSSILNNETLARLGEGAMCKWATKQQLIISVQNAIKAVFDEVVLAKEYLQSNWKQWKQEETTRDVIISSEEKWLRLFGHFKENHLATSNLIKIVEYAFCLLGTSAPVERVFSLMNNAWTDYRGLMKESTVKGLMTCKINIGLACEDFYNKIKNKKDFLKTVLANETYT</sequence>
<dbReference type="Proteomes" id="UP000499080">
    <property type="component" value="Unassembled WGS sequence"/>
</dbReference>
<dbReference type="InterPro" id="IPR012337">
    <property type="entry name" value="RNaseH-like_sf"/>
</dbReference>
<protein>
    <submittedName>
        <fullName evidence="3">COX assembly mitochondrial</fullName>
    </submittedName>
</protein>
<dbReference type="SUPFAM" id="SSF53098">
    <property type="entry name" value="Ribonuclease H-like"/>
    <property type="match status" value="1"/>
</dbReference>
<comment type="caution">
    <text evidence="3">The sequence shown here is derived from an EMBL/GenBank/DDBJ whole genome shotgun (WGS) entry which is preliminary data.</text>
</comment>
<dbReference type="Pfam" id="PF08583">
    <property type="entry name" value="Cmc1"/>
    <property type="match status" value="1"/>
</dbReference>
<gene>
    <name evidence="3" type="primary">CMC1_1</name>
    <name evidence="3" type="ORF">AVEN_223574_1</name>
</gene>
<dbReference type="EMBL" id="BGPR01021177">
    <property type="protein sequence ID" value="GBN86214.1"/>
    <property type="molecule type" value="Genomic_DNA"/>
</dbReference>
<evidence type="ECO:0000313" key="3">
    <source>
        <dbReference type="EMBL" id="GBN86214.1"/>
    </source>
</evidence>
<accession>A0A4Y2SDA3</accession>
<evidence type="ECO:0000256" key="1">
    <source>
        <dbReference type="ARBA" id="ARBA00007347"/>
    </source>
</evidence>
<dbReference type="AlphaFoldDB" id="A0A4Y2SDA3"/>
<name>A0A4Y2SDA3_ARAVE</name>
<comment type="similarity">
    <text evidence="1">Belongs to the CMC family.</text>
</comment>
<organism evidence="3 4">
    <name type="scientific">Araneus ventricosus</name>
    <name type="common">Orbweaver spider</name>
    <name type="synonym">Epeira ventricosa</name>
    <dbReference type="NCBI Taxonomy" id="182803"/>
    <lineage>
        <taxon>Eukaryota</taxon>
        <taxon>Metazoa</taxon>
        <taxon>Ecdysozoa</taxon>
        <taxon>Arthropoda</taxon>
        <taxon>Chelicerata</taxon>
        <taxon>Arachnida</taxon>
        <taxon>Araneae</taxon>
        <taxon>Araneomorphae</taxon>
        <taxon>Entelegynae</taxon>
        <taxon>Araneoidea</taxon>
        <taxon>Araneidae</taxon>
        <taxon>Araneus</taxon>
    </lineage>
</organism>
<evidence type="ECO:0000313" key="4">
    <source>
        <dbReference type="Proteomes" id="UP000499080"/>
    </source>
</evidence>
<keyword evidence="4" id="KW-1185">Reference proteome</keyword>
<dbReference type="OrthoDB" id="6224010at2759"/>
<keyword evidence="2" id="KW-1015">Disulfide bond</keyword>
<proteinExistence type="inferred from homology"/>